<dbReference type="AlphaFoldDB" id="A0A921IMG1"/>
<reference evidence="3" key="2">
    <citation type="submission" date="2021-09" db="EMBL/GenBank/DDBJ databases">
        <authorList>
            <person name="Gilroy R."/>
        </authorList>
    </citation>
    <scope>NUCLEOTIDE SEQUENCE</scope>
    <source>
        <strain evidence="3">ChiBcec21-2208</strain>
    </source>
</reference>
<dbReference type="GO" id="GO:0030246">
    <property type="term" value="F:carbohydrate binding"/>
    <property type="evidence" value="ECO:0007669"/>
    <property type="project" value="InterPro"/>
</dbReference>
<evidence type="ECO:0000259" key="2">
    <source>
        <dbReference type="Pfam" id="PF06452"/>
    </source>
</evidence>
<proteinExistence type="predicted"/>
<dbReference type="GO" id="GO:0004553">
    <property type="term" value="F:hydrolase activity, hydrolyzing O-glycosyl compounds"/>
    <property type="evidence" value="ECO:0007669"/>
    <property type="project" value="InterPro"/>
</dbReference>
<organism evidence="3 4">
    <name type="scientific">Subdoligranulum variabile</name>
    <dbReference type="NCBI Taxonomy" id="214851"/>
    <lineage>
        <taxon>Bacteria</taxon>
        <taxon>Bacillati</taxon>
        <taxon>Bacillota</taxon>
        <taxon>Clostridia</taxon>
        <taxon>Eubacteriales</taxon>
        <taxon>Oscillospiraceae</taxon>
        <taxon>Subdoligranulum</taxon>
    </lineage>
</organism>
<feature type="signal peptide" evidence="1">
    <location>
        <begin position="1"/>
        <end position="25"/>
    </location>
</feature>
<dbReference type="Gene3D" id="2.60.40.1190">
    <property type="match status" value="1"/>
</dbReference>
<name>A0A921IMG1_9FIRM</name>
<dbReference type="EMBL" id="DYVE01000298">
    <property type="protein sequence ID" value="HJG29268.1"/>
    <property type="molecule type" value="Genomic_DNA"/>
</dbReference>
<evidence type="ECO:0000313" key="4">
    <source>
        <dbReference type="Proteomes" id="UP000782880"/>
    </source>
</evidence>
<dbReference type="Pfam" id="PF06452">
    <property type="entry name" value="CBM9_1"/>
    <property type="match status" value="1"/>
</dbReference>
<accession>A0A921IMG1</accession>
<evidence type="ECO:0000256" key="1">
    <source>
        <dbReference type="SAM" id="SignalP"/>
    </source>
</evidence>
<gene>
    <name evidence="3" type="ORF">K8V20_11570</name>
</gene>
<sequence>MRKCSVKRVIALAAILLMLTPAAFAAESPSVTAFRVASPVVIDGVIDDQWNVTSPVVIDSEEQIVRDPHMWQGPMDASLKAYLAWDEDNLYIAAEVAEDSPFGAIDMLPMDGKDNFELYLSTNPKDDPERKTYSATDFRVFFALDGEYWDTAIDRSMVADHQRFVSKGMDGGENVLDGFECAAVKNASGFIYEAKIPWECFSNQNIARYTPQAGDTVKFDFLITDIGYPCPGTQYIPQLAWTGDANINTDPSLWGNLVFSD</sequence>
<dbReference type="SUPFAM" id="SSF49344">
    <property type="entry name" value="CBD9-like"/>
    <property type="match status" value="1"/>
</dbReference>
<keyword evidence="1" id="KW-0732">Signal</keyword>
<evidence type="ECO:0000313" key="3">
    <source>
        <dbReference type="EMBL" id="HJG29268.1"/>
    </source>
</evidence>
<protein>
    <recommendedName>
        <fullName evidence="2">Carbohydrate-binding domain-containing protein</fullName>
    </recommendedName>
</protein>
<feature type="domain" description="Carbohydrate-binding" evidence="2">
    <location>
        <begin position="42"/>
        <end position="259"/>
    </location>
</feature>
<comment type="caution">
    <text evidence="3">The sequence shown here is derived from an EMBL/GenBank/DDBJ whole genome shotgun (WGS) entry which is preliminary data.</text>
</comment>
<reference evidence="3" key="1">
    <citation type="journal article" date="2021" name="PeerJ">
        <title>Extensive microbial diversity within the chicken gut microbiome revealed by metagenomics and culture.</title>
        <authorList>
            <person name="Gilroy R."/>
            <person name="Ravi A."/>
            <person name="Getino M."/>
            <person name="Pursley I."/>
            <person name="Horton D.L."/>
            <person name="Alikhan N.F."/>
            <person name="Baker D."/>
            <person name="Gharbi K."/>
            <person name="Hall N."/>
            <person name="Watson M."/>
            <person name="Adriaenssens E.M."/>
            <person name="Foster-Nyarko E."/>
            <person name="Jarju S."/>
            <person name="Secka A."/>
            <person name="Antonio M."/>
            <person name="Oren A."/>
            <person name="Chaudhuri R.R."/>
            <person name="La Ragione R."/>
            <person name="Hildebrand F."/>
            <person name="Pallen M.J."/>
        </authorList>
    </citation>
    <scope>NUCLEOTIDE SEQUENCE</scope>
    <source>
        <strain evidence="3">ChiBcec21-2208</strain>
    </source>
</reference>
<dbReference type="GO" id="GO:0016052">
    <property type="term" value="P:carbohydrate catabolic process"/>
    <property type="evidence" value="ECO:0007669"/>
    <property type="project" value="InterPro"/>
</dbReference>
<feature type="chain" id="PRO_5037011609" description="Carbohydrate-binding domain-containing protein" evidence="1">
    <location>
        <begin position="26"/>
        <end position="261"/>
    </location>
</feature>
<dbReference type="InterPro" id="IPR010502">
    <property type="entry name" value="Carb-bd_dom_fam9"/>
</dbReference>
<dbReference type="Proteomes" id="UP000782880">
    <property type="component" value="Unassembled WGS sequence"/>
</dbReference>